<dbReference type="EMBL" id="CP041692">
    <property type="protein sequence ID" value="QDP97568.1"/>
    <property type="molecule type" value="Genomic_DNA"/>
</dbReference>
<dbReference type="AlphaFoldDB" id="A0A516Q2E0"/>
<dbReference type="RefSeq" id="WP_143987526.1">
    <property type="nucleotide sequence ID" value="NZ_CP041692.1"/>
</dbReference>
<proteinExistence type="predicted"/>
<organism evidence="1 2">
    <name type="scientific">Microlunatus elymi</name>
    <dbReference type="NCBI Taxonomy" id="2596828"/>
    <lineage>
        <taxon>Bacteria</taxon>
        <taxon>Bacillati</taxon>
        <taxon>Actinomycetota</taxon>
        <taxon>Actinomycetes</taxon>
        <taxon>Propionibacteriales</taxon>
        <taxon>Propionibacteriaceae</taxon>
        <taxon>Microlunatus</taxon>
    </lineage>
</organism>
<dbReference type="KEGG" id="mik:FOE78_18085"/>
<name>A0A516Q2E0_9ACTN</name>
<keyword evidence="2" id="KW-1185">Reference proteome</keyword>
<protein>
    <submittedName>
        <fullName evidence="1">Helix-hairpin-helix domain-containing protein</fullName>
    </submittedName>
</protein>
<reference evidence="1 2" key="1">
    <citation type="submission" date="2019-07" db="EMBL/GenBank/DDBJ databases">
        <title>Microlunatus dokdonensis sp. nov. isolated from the rhizospheric soil of the wild plant Elymus tsukushiensis.</title>
        <authorList>
            <person name="Ghim S.-Y."/>
            <person name="Hwang Y.-J."/>
            <person name="Son J.-S."/>
            <person name="Shin J.-H."/>
        </authorList>
    </citation>
    <scope>NUCLEOTIDE SEQUENCE [LARGE SCALE GENOMIC DNA]</scope>
    <source>
        <strain evidence="1 2">KUDC0627</strain>
    </source>
</reference>
<dbReference type="Gene3D" id="1.10.150.20">
    <property type="entry name" value="5' to 3' exonuclease, C-terminal subdomain"/>
    <property type="match status" value="1"/>
</dbReference>
<evidence type="ECO:0000313" key="2">
    <source>
        <dbReference type="Proteomes" id="UP000319263"/>
    </source>
</evidence>
<dbReference type="OrthoDB" id="7950977at2"/>
<dbReference type="Proteomes" id="UP000319263">
    <property type="component" value="Chromosome"/>
</dbReference>
<accession>A0A516Q2E0</accession>
<evidence type="ECO:0000313" key="1">
    <source>
        <dbReference type="EMBL" id="QDP97568.1"/>
    </source>
</evidence>
<sequence>MAEERHPVRDPGPAFDGIRIGRPAAGALINAGYRTLADLPADLDELLSLHGVGPRAIRLLNQARAGGDVGGAV</sequence>
<gene>
    <name evidence="1" type="ORF">FOE78_18085</name>
</gene>